<keyword evidence="3" id="KW-0732">Signal</keyword>
<organism evidence="8 9">
    <name type="scientific">Pedobacter chitinilyticus</name>
    <dbReference type="NCBI Taxonomy" id="2233776"/>
    <lineage>
        <taxon>Bacteria</taxon>
        <taxon>Pseudomonadati</taxon>
        <taxon>Bacteroidota</taxon>
        <taxon>Sphingobacteriia</taxon>
        <taxon>Sphingobacteriales</taxon>
        <taxon>Sphingobacteriaceae</taxon>
        <taxon>Pedobacter</taxon>
    </lineage>
</organism>
<evidence type="ECO:0000313" key="8">
    <source>
        <dbReference type="EMBL" id="RWU10358.1"/>
    </source>
</evidence>
<proteinExistence type="inferred from homology"/>
<comment type="subcellular location">
    <subcellularLocation>
        <location evidence="1">Cell outer membrane</location>
    </subcellularLocation>
</comment>
<dbReference type="Pfam" id="PF14322">
    <property type="entry name" value="SusD-like_3"/>
    <property type="match status" value="1"/>
</dbReference>
<comment type="similarity">
    <text evidence="2">Belongs to the SusD family.</text>
</comment>
<evidence type="ECO:0000256" key="4">
    <source>
        <dbReference type="ARBA" id="ARBA00023136"/>
    </source>
</evidence>
<dbReference type="SUPFAM" id="SSF48452">
    <property type="entry name" value="TPR-like"/>
    <property type="match status" value="1"/>
</dbReference>
<evidence type="ECO:0000256" key="1">
    <source>
        <dbReference type="ARBA" id="ARBA00004442"/>
    </source>
</evidence>
<feature type="domain" description="SusD-like N-terminal" evidence="7">
    <location>
        <begin position="31"/>
        <end position="232"/>
    </location>
</feature>
<dbReference type="InterPro" id="IPR012944">
    <property type="entry name" value="SusD_RagB_dom"/>
</dbReference>
<protein>
    <submittedName>
        <fullName evidence="8">RagB/SusD family nutrient uptake outer membrane protein</fullName>
    </submittedName>
</protein>
<name>A0A443Z1E4_9SPHI</name>
<evidence type="ECO:0000256" key="2">
    <source>
        <dbReference type="ARBA" id="ARBA00006275"/>
    </source>
</evidence>
<keyword evidence="9" id="KW-1185">Reference proteome</keyword>
<dbReference type="OrthoDB" id="5694214at2"/>
<dbReference type="GO" id="GO:0009279">
    <property type="term" value="C:cell outer membrane"/>
    <property type="evidence" value="ECO:0007669"/>
    <property type="project" value="UniProtKB-SubCell"/>
</dbReference>
<dbReference type="Proteomes" id="UP000284120">
    <property type="component" value="Unassembled WGS sequence"/>
</dbReference>
<feature type="domain" description="RagB/SusD" evidence="6">
    <location>
        <begin position="361"/>
        <end position="616"/>
    </location>
</feature>
<evidence type="ECO:0000256" key="3">
    <source>
        <dbReference type="ARBA" id="ARBA00022729"/>
    </source>
</evidence>
<reference evidence="8 9" key="1">
    <citation type="submission" date="2018-06" db="EMBL/GenBank/DDBJ databases">
        <title>Pedobacter endophyticus sp. nov., an endophytic bacterium isolated from a leaf of Triticum aestivum.</title>
        <authorList>
            <person name="Zhang L."/>
        </authorList>
    </citation>
    <scope>NUCLEOTIDE SEQUENCE [LARGE SCALE GENOMIC DNA]</scope>
    <source>
        <strain evidence="8 9">CM134L-2</strain>
    </source>
</reference>
<comment type="caution">
    <text evidence="8">The sequence shown here is derived from an EMBL/GenBank/DDBJ whole genome shotgun (WGS) entry which is preliminary data.</text>
</comment>
<evidence type="ECO:0000259" key="6">
    <source>
        <dbReference type="Pfam" id="PF07980"/>
    </source>
</evidence>
<keyword evidence="4" id="KW-0472">Membrane</keyword>
<evidence type="ECO:0000256" key="5">
    <source>
        <dbReference type="ARBA" id="ARBA00023237"/>
    </source>
</evidence>
<dbReference type="InterPro" id="IPR011990">
    <property type="entry name" value="TPR-like_helical_dom_sf"/>
</dbReference>
<dbReference type="InterPro" id="IPR033985">
    <property type="entry name" value="SusD-like_N"/>
</dbReference>
<keyword evidence="5" id="KW-0998">Cell outer membrane</keyword>
<evidence type="ECO:0000313" key="9">
    <source>
        <dbReference type="Proteomes" id="UP000284120"/>
    </source>
</evidence>
<evidence type="ECO:0000259" key="7">
    <source>
        <dbReference type="Pfam" id="PF14322"/>
    </source>
</evidence>
<gene>
    <name evidence="8" type="ORF">DPV69_03190</name>
</gene>
<dbReference type="AlphaFoldDB" id="A0A443Z1E4"/>
<accession>A0A443Z1E4</accession>
<dbReference type="Pfam" id="PF07980">
    <property type="entry name" value="SusD_RagB"/>
    <property type="match status" value="1"/>
</dbReference>
<dbReference type="Gene3D" id="1.25.40.390">
    <property type="match status" value="1"/>
</dbReference>
<sequence length="630" mass="71056">MLIKMKNINKKIAVSCLSVILLADMGCKKAFLDTDMLSTYQPTSLNTPAAMRSALAGVSTIVRSEYFGDSAPMLTESIFSDVAVEGTTDKSTPAQDLVTRITPDANLNSDDYNKIGWYWTNEYRAIRQANTVITNIDIPKYASEAEKNAILGTAYFYRAYFYYKLVHQFGDIPVLLKDLDAPRTDFYSTKREVILARMKTDLEFAQTWVTDNVAKGEVTKGAVSHLLTKVNLALGKFDDAITSATNVINGGKYALMTTRFGSTAADITKNVVWDLHRMDNKAIPANREALFLVLDREAFRDLGATANGSQLMRNTVPAWHFANVKTPSGATAMVDAATAEIPLTRMYGRGIGRYRGTPYSTQYIWTDNTDYRHAKGMWMDMTDLVYNNPALKTSSNLADRALYGQPLQPYNSSNVAQRFQNGALDTIRHWFGWPHYKVFINSTNALATDPYWNPPRGTNTDWYVFRLAETYLLRAEAYYWKGDLGLAMADINEVRRRANATLLTDASKVTIGTILDERARELFWEESRKTELTRIAFIFAQTGKPAYNGKTYSLATFSDNNFFYDRIMEKNDFYKNNVPTLQGVKYTIASYHVLWPIPASAQRFNTTGHINQNKGYIGYESNVPAKDKIE</sequence>
<dbReference type="EMBL" id="SAYW01000001">
    <property type="protein sequence ID" value="RWU10358.1"/>
    <property type="molecule type" value="Genomic_DNA"/>
</dbReference>